<reference evidence="2 3" key="1">
    <citation type="submission" date="2019-08" db="EMBL/GenBank/DDBJ databases">
        <title>In-depth cultivation of the pig gut microbiome towards novel bacterial diversity and tailored functional studies.</title>
        <authorList>
            <person name="Wylensek D."/>
            <person name="Hitch T.C.A."/>
            <person name="Clavel T."/>
        </authorList>
    </citation>
    <scope>NUCLEOTIDE SEQUENCE [LARGE SCALE GENOMIC DNA]</scope>
    <source>
        <strain evidence="2 3">WCA-383-APC-5B</strain>
    </source>
</reference>
<keyword evidence="3" id="KW-1185">Reference proteome</keyword>
<dbReference type="Pfam" id="PF11167">
    <property type="entry name" value="DUF2953"/>
    <property type="match status" value="1"/>
</dbReference>
<gene>
    <name evidence="2" type="ORF">FYJ33_01190</name>
</gene>
<dbReference type="AlphaFoldDB" id="A0A7X2SZZ6"/>
<keyword evidence="1" id="KW-1133">Transmembrane helix</keyword>
<feature type="transmembrane region" description="Helical" evidence="1">
    <location>
        <begin position="148"/>
        <end position="173"/>
    </location>
</feature>
<feature type="transmembrane region" description="Helical" evidence="1">
    <location>
        <begin position="5"/>
        <end position="24"/>
    </location>
</feature>
<name>A0A7X2SZZ6_9CLOT</name>
<organism evidence="2 3">
    <name type="scientific">Inconstantimicrobium porci</name>
    <dbReference type="NCBI Taxonomy" id="2652291"/>
    <lineage>
        <taxon>Bacteria</taxon>
        <taxon>Bacillati</taxon>
        <taxon>Bacillota</taxon>
        <taxon>Clostridia</taxon>
        <taxon>Eubacteriales</taxon>
        <taxon>Clostridiaceae</taxon>
        <taxon>Inconstantimicrobium</taxon>
    </lineage>
</organism>
<dbReference type="EMBL" id="VULX01000001">
    <property type="protein sequence ID" value="MSR90061.1"/>
    <property type="molecule type" value="Genomic_DNA"/>
</dbReference>
<comment type="caution">
    <text evidence="2">The sequence shown here is derived from an EMBL/GenBank/DDBJ whole genome shotgun (WGS) entry which is preliminary data.</text>
</comment>
<keyword evidence="1" id="KW-0472">Membrane</keyword>
<protein>
    <submittedName>
        <fullName evidence="2">DUF2953 domain-containing protein</fullName>
    </submittedName>
</protein>
<keyword evidence="1" id="KW-0812">Transmembrane</keyword>
<dbReference type="InterPro" id="IPR021338">
    <property type="entry name" value="DUF2953"/>
</dbReference>
<sequence>MKIILALFIIVFFIPIPIKILFFYKDKNAVLKIYSKNINLNKSMNITKASESVNKSAVMNSTNKGKSFYFLILKDYLKRLSSTKFKPKLILGFSFKYSTNDAAVTSLIYPLINEFLSLVCTILKIPFKLKFKTVSITPEYKNKVDIDLVINCIFIVNIVKLTYMIILLLISYLGGLKHGKSSNRKFNEVNFGKS</sequence>
<evidence type="ECO:0000313" key="3">
    <source>
        <dbReference type="Proteomes" id="UP000460287"/>
    </source>
</evidence>
<feature type="transmembrane region" description="Helical" evidence="1">
    <location>
        <begin position="107"/>
        <end position="127"/>
    </location>
</feature>
<dbReference type="Proteomes" id="UP000460287">
    <property type="component" value="Unassembled WGS sequence"/>
</dbReference>
<evidence type="ECO:0000256" key="1">
    <source>
        <dbReference type="SAM" id="Phobius"/>
    </source>
</evidence>
<evidence type="ECO:0000313" key="2">
    <source>
        <dbReference type="EMBL" id="MSR90061.1"/>
    </source>
</evidence>
<accession>A0A7X2SZZ6</accession>
<proteinExistence type="predicted"/>
<dbReference type="RefSeq" id="WP_154529937.1">
    <property type="nucleotide sequence ID" value="NZ_VULX01000001.1"/>
</dbReference>